<sequence>MTLFLGLDIGTTSTIGILIEPPNRVLAIASRPVTLHSDHPGWAEEDPAEWWDNVCALVPQLLASAGAAAAEIGGIGVAGMLPATVLLDGQGQVLRRSIQQSDGRCGAEVAEMQASIDQAAFLAAAGNGVNQQLVGAKIRWLARHEPQILAQAHTVLGSYDYVNYRLTGRLGIEQNWALEAGVVRVATGEVDPQQAELSGLPARLLPPLVASSQVIGHVTPEASALTGLHPGTPVVGGAADMIASALGAGVVAPGDVLLKFGGAVDILTVSETPVPDERMFLDYHLVPGLWMPNGCMSTGGSVLNWVVATFAGHLSGQGGSPHAILDAMAAERPAGSDGLTVLPYFLGEKTPLHDPAARGVIEGLTLSHDLGHIWRAVLESYAYAIRHHVETLQDMGHPTRRFLVSDGGARSGVWMQIVCDVLGAPLSRLSGHPGSCLGAAWTAAVGTGAAEWDGISAFTTRDADFTPDTALRPVYDAGYARFRATYAALRSRSA</sequence>
<dbReference type="GO" id="GO:0016301">
    <property type="term" value="F:kinase activity"/>
    <property type="evidence" value="ECO:0007669"/>
    <property type="project" value="UniProtKB-KW"/>
</dbReference>
<dbReference type="InterPro" id="IPR000577">
    <property type="entry name" value="Carb_kinase_FGGY"/>
</dbReference>
<evidence type="ECO:0000313" key="7">
    <source>
        <dbReference type="EMBL" id="BAT28199.1"/>
    </source>
</evidence>
<dbReference type="SUPFAM" id="SSF53067">
    <property type="entry name" value="Actin-like ATPase domain"/>
    <property type="match status" value="2"/>
</dbReference>
<organism evidence="7">
    <name type="scientific">Aureimonas frigidaquae</name>
    <dbReference type="NCBI Taxonomy" id="424757"/>
    <lineage>
        <taxon>Bacteria</taxon>
        <taxon>Pseudomonadati</taxon>
        <taxon>Pseudomonadota</taxon>
        <taxon>Alphaproteobacteria</taxon>
        <taxon>Hyphomicrobiales</taxon>
        <taxon>Aurantimonadaceae</taxon>
        <taxon>Aureimonas</taxon>
    </lineage>
</organism>
<evidence type="ECO:0000256" key="2">
    <source>
        <dbReference type="ARBA" id="ARBA00022679"/>
    </source>
</evidence>
<dbReference type="InterPro" id="IPR018484">
    <property type="entry name" value="FGGY_N"/>
</dbReference>
<proteinExistence type="inferred from homology"/>
<feature type="domain" description="Carbohydrate kinase FGGY C-terminal" evidence="6">
    <location>
        <begin position="269"/>
        <end position="445"/>
    </location>
</feature>
<dbReference type="InterPro" id="IPR018485">
    <property type="entry name" value="FGGY_C"/>
</dbReference>
<dbReference type="Pfam" id="PF00370">
    <property type="entry name" value="FGGY_N"/>
    <property type="match status" value="1"/>
</dbReference>
<dbReference type="PROSITE" id="PS00445">
    <property type="entry name" value="FGGY_KINASES_2"/>
    <property type="match status" value="1"/>
</dbReference>
<name>A0A0P0Z2A2_9HYPH</name>
<dbReference type="Pfam" id="PF02782">
    <property type="entry name" value="FGGY_C"/>
    <property type="match status" value="1"/>
</dbReference>
<dbReference type="PANTHER" id="PTHR43095">
    <property type="entry name" value="SUGAR KINASE"/>
    <property type="match status" value="1"/>
</dbReference>
<dbReference type="PIRSF" id="PIRSF000538">
    <property type="entry name" value="GlpK"/>
    <property type="match status" value="1"/>
</dbReference>
<evidence type="ECO:0000259" key="6">
    <source>
        <dbReference type="Pfam" id="PF02782"/>
    </source>
</evidence>
<evidence type="ECO:0000259" key="5">
    <source>
        <dbReference type="Pfam" id="PF00370"/>
    </source>
</evidence>
<comment type="similarity">
    <text evidence="1 4">Belongs to the FGGY kinase family.</text>
</comment>
<dbReference type="InterPro" id="IPR050406">
    <property type="entry name" value="FGGY_Carb_Kinase"/>
</dbReference>
<dbReference type="PANTHER" id="PTHR43095:SF5">
    <property type="entry name" value="XYLULOSE KINASE"/>
    <property type="match status" value="1"/>
</dbReference>
<dbReference type="GO" id="GO:0005975">
    <property type="term" value="P:carbohydrate metabolic process"/>
    <property type="evidence" value="ECO:0007669"/>
    <property type="project" value="InterPro"/>
</dbReference>
<evidence type="ECO:0000256" key="4">
    <source>
        <dbReference type="RuleBase" id="RU003733"/>
    </source>
</evidence>
<dbReference type="Gene3D" id="3.30.420.40">
    <property type="match status" value="2"/>
</dbReference>
<dbReference type="GO" id="GO:0016773">
    <property type="term" value="F:phosphotransferase activity, alcohol group as acceptor"/>
    <property type="evidence" value="ECO:0007669"/>
    <property type="project" value="InterPro"/>
</dbReference>
<keyword evidence="3 4" id="KW-0418">Kinase</keyword>
<evidence type="ECO:0000256" key="3">
    <source>
        <dbReference type="ARBA" id="ARBA00022777"/>
    </source>
</evidence>
<dbReference type="AlphaFoldDB" id="A0A0P0Z2A2"/>
<keyword evidence="2 4" id="KW-0808">Transferase</keyword>
<accession>A0A0P0Z2A2</accession>
<dbReference type="RefSeq" id="WP_062226320.1">
    <property type="nucleotide sequence ID" value="NZ_BBWR01000002.1"/>
</dbReference>
<dbReference type="InterPro" id="IPR043129">
    <property type="entry name" value="ATPase_NBD"/>
</dbReference>
<protein>
    <submittedName>
        <fullName evidence="7">Xylulokinase protein</fullName>
    </submittedName>
</protein>
<evidence type="ECO:0000256" key="1">
    <source>
        <dbReference type="ARBA" id="ARBA00009156"/>
    </source>
</evidence>
<dbReference type="OrthoDB" id="9805576at2"/>
<reference evidence="7" key="1">
    <citation type="journal article" date="2015" name="Proc. Natl. Acad. Sci. U.S.A.">
        <title>Bacterial clade with the ribosomal RNA operon on a small plasmid rather than the chromosome.</title>
        <authorList>
            <person name="Anda M."/>
            <person name="Ohtsubo Y."/>
            <person name="Okubo T."/>
            <person name="Sugawara M."/>
            <person name="Nagata Y."/>
            <person name="Tsuda M."/>
            <person name="Minamisawa K."/>
            <person name="Mitsui H."/>
        </authorList>
    </citation>
    <scope>NUCLEOTIDE SEQUENCE</scope>
    <source>
        <strain evidence="7">JCM 14755</strain>
    </source>
</reference>
<dbReference type="EMBL" id="LC066377">
    <property type="protein sequence ID" value="BAT28199.1"/>
    <property type="molecule type" value="Genomic_DNA"/>
</dbReference>
<dbReference type="CDD" id="cd07804">
    <property type="entry name" value="ASKHA_NBD_FGGY_RrXK-like"/>
    <property type="match status" value="1"/>
</dbReference>
<feature type="domain" description="Carbohydrate kinase FGGY N-terminal" evidence="5">
    <location>
        <begin position="4"/>
        <end position="247"/>
    </location>
</feature>
<dbReference type="InterPro" id="IPR018483">
    <property type="entry name" value="Carb_kinase_FGGY_CS"/>
</dbReference>